<keyword evidence="2 5" id="KW-0808">Transferase</keyword>
<evidence type="ECO:0000256" key="1">
    <source>
        <dbReference type="ARBA" id="ARBA00022676"/>
    </source>
</evidence>
<name>A0ABW5UVP4_9MICO</name>
<dbReference type="SUPFAM" id="SSF53756">
    <property type="entry name" value="UDP-Glycosyltransferase/glycogen phosphorylase"/>
    <property type="match status" value="1"/>
</dbReference>
<keyword evidence="1 5" id="KW-0328">Glycosyltransferase</keyword>
<dbReference type="PANTHER" id="PTHR45947">
    <property type="entry name" value="SULFOQUINOVOSYL TRANSFERASE SQD2"/>
    <property type="match status" value="1"/>
</dbReference>
<dbReference type="GO" id="GO:0016757">
    <property type="term" value="F:glycosyltransferase activity"/>
    <property type="evidence" value="ECO:0007669"/>
    <property type="project" value="UniProtKB-KW"/>
</dbReference>
<evidence type="ECO:0000259" key="4">
    <source>
        <dbReference type="Pfam" id="PF13579"/>
    </source>
</evidence>
<gene>
    <name evidence="5" type="ORF">ACFSW7_05115</name>
</gene>
<dbReference type="InterPro" id="IPR001296">
    <property type="entry name" value="Glyco_trans_1"/>
</dbReference>
<dbReference type="Gene3D" id="3.40.50.2000">
    <property type="entry name" value="Glycogen Phosphorylase B"/>
    <property type="match status" value="2"/>
</dbReference>
<comment type="caution">
    <text evidence="5">The sequence shown here is derived from an EMBL/GenBank/DDBJ whole genome shotgun (WGS) entry which is preliminary data.</text>
</comment>
<dbReference type="Pfam" id="PF13579">
    <property type="entry name" value="Glyco_trans_4_4"/>
    <property type="match status" value="1"/>
</dbReference>
<protein>
    <submittedName>
        <fullName evidence="5">Glycosyltransferase</fullName>
        <ecNumber evidence="5">2.4.-.-</ecNumber>
    </submittedName>
</protein>
<evidence type="ECO:0000313" key="6">
    <source>
        <dbReference type="Proteomes" id="UP001597492"/>
    </source>
</evidence>
<reference evidence="6" key="1">
    <citation type="journal article" date="2019" name="Int. J. Syst. Evol. Microbiol.">
        <title>The Global Catalogue of Microorganisms (GCM) 10K type strain sequencing project: providing services to taxonomists for standard genome sequencing and annotation.</title>
        <authorList>
            <consortium name="The Broad Institute Genomics Platform"/>
            <consortium name="The Broad Institute Genome Sequencing Center for Infectious Disease"/>
            <person name="Wu L."/>
            <person name="Ma J."/>
        </authorList>
    </citation>
    <scope>NUCLEOTIDE SEQUENCE [LARGE SCALE GENOMIC DNA]</scope>
    <source>
        <strain evidence="6">TISTR 1514</strain>
    </source>
</reference>
<dbReference type="Proteomes" id="UP001597492">
    <property type="component" value="Unassembled WGS sequence"/>
</dbReference>
<evidence type="ECO:0000256" key="2">
    <source>
        <dbReference type="ARBA" id="ARBA00022679"/>
    </source>
</evidence>
<dbReference type="EMBL" id="JBHUNE010000003">
    <property type="protein sequence ID" value="MFD2757756.1"/>
    <property type="molecule type" value="Genomic_DNA"/>
</dbReference>
<dbReference type="InterPro" id="IPR028098">
    <property type="entry name" value="Glyco_trans_4-like_N"/>
</dbReference>
<dbReference type="RefSeq" id="WP_040904879.1">
    <property type="nucleotide sequence ID" value="NZ_JBHUNE010000003.1"/>
</dbReference>
<keyword evidence="6" id="KW-1185">Reference proteome</keyword>
<dbReference type="EC" id="2.4.-.-" evidence="5"/>
<accession>A0ABW5UVP4</accession>
<organism evidence="5 6">
    <name type="scientific">Gulosibacter faecalis</name>
    <dbReference type="NCBI Taxonomy" id="272240"/>
    <lineage>
        <taxon>Bacteria</taxon>
        <taxon>Bacillati</taxon>
        <taxon>Actinomycetota</taxon>
        <taxon>Actinomycetes</taxon>
        <taxon>Micrococcales</taxon>
        <taxon>Microbacteriaceae</taxon>
        <taxon>Gulosibacter</taxon>
    </lineage>
</organism>
<dbReference type="PANTHER" id="PTHR45947:SF13">
    <property type="entry name" value="TRANSFERASE"/>
    <property type="match status" value="1"/>
</dbReference>
<evidence type="ECO:0000259" key="3">
    <source>
        <dbReference type="Pfam" id="PF00534"/>
    </source>
</evidence>
<dbReference type="Pfam" id="PF00534">
    <property type="entry name" value="Glycos_transf_1"/>
    <property type="match status" value="1"/>
</dbReference>
<sequence length="417" mass="44796">MTSDATSVAPLRIAFVVLHTSPTDEPGTKDAGGMNVVVRAQAEVLARAGHRVELITRRQSPDWPAVAELAPNLRLHALDVGPARTIEKGEHEALIDEFRDALVELLRELPVDLIHGEHWFSGIAALPVARDLGIPFVQSFHSIAADSALPLSAGERAESPGRLAGEARLAKESCTLVVISEAERETAIERLGADPARVDIVPPGVDTDLFFPETAQREHRDRPRVIVAGRLHPLKGVDLAIDALAEIPEALRPELVVVGTPPPDSVAYERSLHEAVSRHGLGDWVRFSGALSRAGFAAEMRRGDLVLMPSHSETFGLVALEAAACGLPVIAYRSGGLQESVLHDRTGLLVDTREPADWARAIERVLGDAALRERLAGAALAHARDMTWEASAAALLDVYCGLINCADRTRTEVTAHA</sequence>
<feature type="domain" description="Glycosyltransferase subfamily 4-like N-terminal" evidence="4">
    <location>
        <begin position="32"/>
        <end position="204"/>
    </location>
</feature>
<dbReference type="InterPro" id="IPR050194">
    <property type="entry name" value="Glycosyltransferase_grp1"/>
</dbReference>
<feature type="domain" description="Glycosyl transferase family 1" evidence="3">
    <location>
        <begin position="219"/>
        <end position="378"/>
    </location>
</feature>
<proteinExistence type="predicted"/>
<evidence type="ECO:0000313" key="5">
    <source>
        <dbReference type="EMBL" id="MFD2757756.1"/>
    </source>
</evidence>